<organism evidence="4 5">
    <name type="scientific">Rhamnusium bicolor</name>
    <dbReference type="NCBI Taxonomy" id="1586634"/>
    <lineage>
        <taxon>Eukaryota</taxon>
        <taxon>Metazoa</taxon>
        <taxon>Ecdysozoa</taxon>
        <taxon>Arthropoda</taxon>
        <taxon>Hexapoda</taxon>
        <taxon>Insecta</taxon>
        <taxon>Pterygota</taxon>
        <taxon>Neoptera</taxon>
        <taxon>Endopterygota</taxon>
        <taxon>Coleoptera</taxon>
        <taxon>Polyphaga</taxon>
        <taxon>Cucujiformia</taxon>
        <taxon>Chrysomeloidea</taxon>
        <taxon>Cerambycidae</taxon>
        <taxon>Lepturinae</taxon>
        <taxon>Rhagiini</taxon>
        <taxon>Rhamnusium</taxon>
    </lineage>
</organism>
<keyword evidence="5" id="KW-1185">Reference proteome</keyword>
<name>A0AAV8Z6Q7_9CUCU</name>
<dbReference type="PANTHER" id="PTHR46599">
    <property type="entry name" value="PIGGYBAC TRANSPOSABLE ELEMENT-DERIVED PROTEIN 4"/>
    <property type="match status" value="1"/>
</dbReference>
<dbReference type="Pfam" id="PF13842">
    <property type="entry name" value="zf-Tnp_2"/>
    <property type="match status" value="1"/>
</dbReference>
<accession>A0AAV8Z6Q7</accession>
<feature type="domain" description="PiggyBac transposable element-derived protein" evidence="3">
    <location>
        <begin position="77"/>
        <end position="433"/>
    </location>
</feature>
<evidence type="ECO:0000256" key="1">
    <source>
        <dbReference type="SAM" id="MobiDB-lite"/>
    </source>
</evidence>
<reference evidence="4" key="1">
    <citation type="journal article" date="2023" name="Insect Mol. Biol.">
        <title>Genome sequencing provides insights into the evolution of gene families encoding plant cell wall-degrading enzymes in longhorned beetles.</title>
        <authorList>
            <person name="Shin N.R."/>
            <person name="Okamura Y."/>
            <person name="Kirsch R."/>
            <person name="Pauchet Y."/>
        </authorList>
    </citation>
    <scope>NUCLEOTIDE SEQUENCE</scope>
    <source>
        <strain evidence="4">RBIC_L_NR</strain>
    </source>
</reference>
<dbReference type="AlphaFoldDB" id="A0AAV8Z6Q7"/>
<gene>
    <name evidence="4" type="ORF">NQ314_006241</name>
</gene>
<dbReference type="InterPro" id="IPR029526">
    <property type="entry name" value="PGBD"/>
</dbReference>
<dbReference type="Proteomes" id="UP001162156">
    <property type="component" value="Unassembled WGS sequence"/>
</dbReference>
<sequence>MHDIRKISTSFFYFNKFLLRADRETSSQPEVAEADEPMGADADDNIPNWTDDRMDMKDFPFTKNNELLVPIPDGNKPIDYFRMIFDDVFLNLIVEETNHYAEEVFLGVGVSEKSRITRWKPVTADEMLTFVALLLHTGTIKLNRLHDYWKGHPLFNLKCFSVHMSRDRFLLILRCLHFVRNPADGERPNDRLYKIRPVINFFNDKISTIYYTGKELSLEESMVLWRGRLIFRQYIKNKRHKYGIKLYMLSEPNGIVLNSMVYTGALDDSGGKGHTKKVVLNLLKDYFGSGHSVYMDNFYNSYELANDLTKRETYCTGTLSKKRKNNPEEVVVKKLKKGETVARYANNTMIGKWKDKRDVLYISNEYQNDMVEYVDKRNRTKEKHVPIFHYNKHMGGVDRQDQLNSYYPCERKCIRWYKKLGIHFFQLMLLNAYLLHKKYSGKKMSMYDFRMSLLSSLLHIEETKTPVQRDTPQHVLTKIDAVRSDGRVKRKRCGECSKNKIRKQTTYHCKTCPDQPGFCVGECFKNAHE</sequence>
<feature type="domain" description="PiggyBac transposable element-derived protein 4 C-terminal zinc-finger" evidence="2">
    <location>
        <begin position="482"/>
        <end position="528"/>
    </location>
</feature>
<dbReference type="InterPro" id="IPR032718">
    <property type="entry name" value="PGBD4_Znf_C"/>
</dbReference>
<feature type="compositionally biased region" description="Acidic residues" evidence="1">
    <location>
        <begin position="32"/>
        <end position="44"/>
    </location>
</feature>
<feature type="region of interest" description="Disordered" evidence="1">
    <location>
        <begin position="25"/>
        <end position="46"/>
    </location>
</feature>
<evidence type="ECO:0000259" key="3">
    <source>
        <dbReference type="Pfam" id="PF13843"/>
    </source>
</evidence>
<proteinExistence type="predicted"/>
<evidence type="ECO:0000313" key="5">
    <source>
        <dbReference type="Proteomes" id="UP001162156"/>
    </source>
</evidence>
<evidence type="ECO:0000313" key="4">
    <source>
        <dbReference type="EMBL" id="KAJ8959558.1"/>
    </source>
</evidence>
<protein>
    <recommendedName>
        <fullName evidence="6">Transposase</fullName>
    </recommendedName>
</protein>
<evidence type="ECO:0000259" key="2">
    <source>
        <dbReference type="Pfam" id="PF13842"/>
    </source>
</evidence>
<evidence type="ECO:0008006" key="6">
    <source>
        <dbReference type="Google" id="ProtNLM"/>
    </source>
</evidence>
<dbReference type="Pfam" id="PF13843">
    <property type="entry name" value="DDE_Tnp_1_7"/>
    <property type="match status" value="1"/>
</dbReference>
<dbReference type="EMBL" id="JANEYF010001676">
    <property type="protein sequence ID" value="KAJ8959558.1"/>
    <property type="molecule type" value="Genomic_DNA"/>
</dbReference>
<dbReference type="PANTHER" id="PTHR46599:SF3">
    <property type="entry name" value="PIGGYBAC TRANSPOSABLE ELEMENT-DERIVED PROTEIN 4"/>
    <property type="match status" value="1"/>
</dbReference>
<comment type="caution">
    <text evidence="4">The sequence shown here is derived from an EMBL/GenBank/DDBJ whole genome shotgun (WGS) entry which is preliminary data.</text>
</comment>